<keyword evidence="2" id="KW-1185">Reference proteome</keyword>
<organism evidence="1 2">
    <name type="scientific">Carnegiea gigantea</name>
    <dbReference type="NCBI Taxonomy" id="171969"/>
    <lineage>
        <taxon>Eukaryota</taxon>
        <taxon>Viridiplantae</taxon>
        <taxon>Streptophyta</taxon>
        <taxon>Embryophyta</taxon>
        <taxon>Tracheophyta</taxon>
        <taxon>Spermatophyta</taxon>
        <taxon>Magnoliopsida</taxon>
        <taxon>eudicotyledons</taxon>
        <taxon>Gunneridae</taxon>
        <taxon>Pentapetalae</taxon>
        <taxon>Caryophyllales</taxon>
        <taxon>Cactineae</taxon>
        <taxon>Cactaceae</taxon>
        <taxon>Cactoideae</taxon>
        <taxon>Echinocereeae</taxon>
        <taxon>Carnegiea</taxon>
    </lineage>
</organism>
<comment type="caution">
    <text evidence="1">The sequence shown here is derived from an EMBL/GenBank/DDBJ whole genome shotgun (WGS) entry which is preliminary data.</text>
</comment>
<dbReference type="EMBL" id="JAKOGI010000402">
    <property type="protein sequence ID" value="KAJ8435603.1"/>
    <property type="molecule type" value="Genomic_DNA"/>
</dbReference>
<name>A0A9Q1K381_9CARY</name>
<reference evidence="1" key="1">
    <citation type="submission" date="2022-04" db="EMBL/GenBank/DDBJ databases">
        <title>Carnegiea gigantea Genome sequencing and assembly v2.</title>
        <authorList>
            <person name="Copetti D."/>
            <person name="Sanderson M.J."/>
            <person name="Burquez A."/>
            <person name="Wojciechowski M.F."/>
        </authorList>
    </citation>
    <scope>NUCLEOTIDE SEQUENCE</scope>
    <source>
        <strain evidence="1">SGP5-SGP5p</strain>
        <tissue evidence="1">Aerial part</tissue>
    </source>
</reference>
<evidence type="ECO:0000313" key="2">
    <source>
        <dbReference type="Proteomes" id="UP001153076"/>
    </source>
</evidence>
<dbReference type="Proteomes" id="UP001153076">
    <property type="component" value="Unassembled WGS sequence"/>
</dbReference>
<protein>
    <submittedName>
        <fullName evidence="1">Uncharacterized protein</fullName>
    </submittedName>
</protein>
<dbReference type="AlphaFoldDB" id="A0A9Q1K381"/>
<sequence length="227" mass="24822">MGKKVEFGENDLLMTELARMVWFFEHTTQFTKHDKGRFPRLASWDSVDHGGRYDTFQLVAGIKESEGILTFEKHLKRPGEQLRAELGKHVDKEERLQFWMTCPKELEAKLKMCQVHGPYCSERDVVPSLTVQDVGHTSSDVMLTSSEQGKVGAHGPNGEQQHLGPVLKESSALPEIDKGEEGANPEGGVCCVDDATMEGHTLGEEGVSMALASLVGNVEASAAAGID</sequence>
<accession>A0A9Q1K381</accession>
<proteinExistence type="predicted"/>
<gene>
    <name evidence="1" type="ORF">Cgig2_016427</name>
</gene>
<evidence type="ECO:0000313" key="1">
    <source>
        <dbReference type="EMBL" id="KAJ8435603.1"/>
    </source>
</evidence>